<proteinExistence type="predicted"/>
<sequence length="247" mass="28315">MFIETAPPPEKRLTIQGTFRFDCHQGLPCFNTCCRNKHLPLTPYDVLRLRRNLNLHSDVFLDRYTLYRTDPQSGFPVVLLRMSDGADGRCPFLGVDGCKVYADRPTACRLYPLCRVSGYASGNGRLEAFFYMLDAPQCLGRQEDRIWTVGTWHTGQGLDPYSAMNDRMLELIFHPRRASGKGLDERQLQKVLVACYNLDIFREFVFSTGFLDRFEVPVNIRECIAEQDTALLDLGLAFLRKTLFPPD</sequence>
<protein>
    <recommendedName>
        <fullName evidence="2">YkgJ family cysteine cluster protein</fullName>
    </recommendedName>
</protein>
<gene>
    <name evidence="1" type="ORF">TRIP_B10086</name>
</gene>
<dbReference type="PANTHER" id="PTHR35866">
    <property type="entry name" value="PUTATIVE-RELATED"/>
    <property type="match status" value="1"/>
</dbReference>
<accession>A0A653A0B0</accession>
<evidence type="ECO:0008006" key="2">
    <source>
        <dbReference type="Google" id="ProtNLM"/>
    </source>
</evidence>
<organism evidence="1">
    <name type="scientific">Uncultured Desulfatiglans sp</name>
    <dbReference type="NCBI Taxonomy" id="1748965"/>
    <lineage>
        <taxon>Bacteria</taxon>
        <taxon>Pseudomonadati</taxon>
        <taxon>Thermodesulfobacteriota</taxon>
        <taxon>Desulfobacteria</taxon>
        <taxon>Desulfatiglandales</taxon>
        <taxon>Desulfatiglandaceae</taxon>
        <taxon>Desulfatiglans</taxon>
        <taxon>environmental samples</taxon>
    </lineage>
</organism>
<reference evidence="1" key="1">
    <citation type="submission" date="2018-07" db="EMBL/GenBank/DDBJ databases">
        <authorList>
            <consortium name="Genoscope - CEA"/>
            <person name="William W."/>
        </authorList>
    </citation>
    <scope>NUCLEOTIDE SEQUENCE</scope>
    <source>
        <strain evidence="1">IK1</strain>
    </source>
</reference>
<name>A0A653A0B0_UNCDX</name>
<dbReference type="Pfam" id="PF03692">
    <property type="entry name" value="CxxCxxCC"/>
    <property type="match status" value="1"/>
</dbReference>
<dbReference type="InterPro" id="IPR005358">
    <property type="entry name" value="Puta_zinc/iron-chelating_dom"/>
</dbReference>
<dbReference type="PANTHER" id="PTHR35866:SF1">
    <property type="entry name" value="YKGJ FAMILY CYSTEINE CLUSTER PROTEIN"/>
    <property type="match status" value="1"/>
</dbReference>
<evidence type="ECO:0000313" key="1">
    <source>
        <dbReference type="EMBL" id="VBB41358.1"/>
    </source>
</evidence>
<dbReference type="EMBL" id="UPXX01000001">
    <property type="protein sequence ID" value="VBB41358.1"/>
    <property type="molecule type" value="Genomic_DNA"/>
</dbReference>
<dbReference type="AlphaFoldDB" id="A0A653A0B0"/>